<feature type="compositionally biased region" description="Basic and acidic residues" evidence="1">
    <location>
        <begin position="395"/>
        <end position="417"/>
    </location>
</feature>
<evidence type="ECO:0000256" key="1">
    <source>
        <dbReference type="SAM" id="MobiDB-lite"/>
    </source>
</evidence>
<accession>A0ABD2XRJ3</accession>
<feature type="compositionally biased region" description="Basic and acidic residues" evidence="1">
    <location>
        <begin position="428"/>
        <end position="439"/>
    </location>
</feature>
<feature type="compositionally biased region" description="Basic and acidic residues" evidence="1">
    <location>
        <begin position="347"/>
        <end position="366"/>
    </location>
</feature>
<name>A0ABD2XRJ3_9HYME</name>
<evidence type="ECO:0000313" key="3">
    <source>
        <dbReference type="Proteomes" id="UP001627154"/>
    </source>
</evidence>
<comment type="caution">
    <text evidence="2">The sequence shown here is derived from an EMBL/GenBank/DDBJ whole genome shotgun (WGS) entry which is preliminary data.</text>
</comment>
<organism evidence="2 3">
    <name type="scientific">Trichogramma kaykai</name>
    <dbReference type="NCBI Taxonomy" id="54128"/>
    <lineage>
        <taxon>Eukaryota</taxon>
        <taxon>Metazoa</taxon>
        <taxon>Ecdysozoa</taxon>
        <taxon>Arthropoda</taxon>
        <taxon>Hexapoda</taxon>
        <taxon>Insecta</taxon>
        <taxon>Pterygota</taxon>
        <taxon>Neoptera</taxon>
        <taxon>Endopterygota</taxon>
        <taxon>Hymenoptera</taxon>
        <taxon>Apocrita</taxon>
        <taxon>Proctotrupomorpha</taxon>
        <taxon>Chalcidoidea</taxon>
        <taxon>Trichogrammatidae</taxon>
        <taxon>Trichogramma</taxon>
    </lineage>
</organism>
<dbReference type="Gene3D" id="2.40.70.10">
    <property type="entry name" value="Acid Proteases"/>
    <property type="match status" value="1"/>
</dbReference>
<feature type="compositionally biased region" description="Low complexity" evidence="1">
    <location>
        <begin position="25"/>
        <end position="36"/>
    </location>
</feature>
<reference evidence="2 3" key="1">
    <citation type="journal article" date="2024" name="bioRxiv">
        <title>A reference genome for Trichogramma kaykai: A tiny desert-dwelling parasitoid wasp with competing sex-ratio distorters.</title>
        <authorList>
            <person name="Culotta J."/>
            <person name="Lindsey A.R."/>
        </authorList>
    </citation>
    <scope>NUCLEOTIDE SEQUENCE [LARGE SCALE GENOMIC DNA]</scope>
    <source>
        <strain evidence="2 3">KSX58</strain>
    </source>
</reference>
<evidence type="ECO:0008006" key="4">
    <source>
        <dbReference type="Google" id="ProtNLM"/>
    </source>
</evidence>
<feature type="region of interest" description="Disordered" evidence="1">
    <location>
        <begin position="1"/>
        <end position="53"/>
    </location>
</feature>
<gene>
    <name evidence="2" type="ORF">TKK_000513</name>
</gene>
<protein>
    <recommendedName>
        <fullName evidence="4">Peptidase A2 domain-containing protein</fullName>
    </recommendedName>
</protein>
<dbReference type="AlphaFoldDB" id="A0ABD2XRJ3"/>
<dbReference type="InterPro" id="IPR021109">
    <property type="entry name" value="Peptidase_aspartic_dom_sf"/>
</dbReference>
<feature type="region of interest" description="Disordered" evidence="1">
    <location>
        <begin position="347"/>
        <end position="374"/>
    </location>
</feature>
<dbReference type="EMBL" id="JBJJXI010000009">
    <property type="protein sequence ID" value="KAL3407397.1"/>
    <property type="molecule type" value="Genomic_DNA"/>
</dbReference>
<proteinExistence type="predicted"/>
<sequence>MPNATKKPGKRTTPFFAGDRRTEVQGPQQQQQQLQRPRQRQRKPELGNEPIYHISARNPSPTIIIDAYELNNPIELMLDTGAAVSVIKNSEISREAMVNFNKTILSRGITNKTIRSIGETVICLNNEIPITFQVVDSDFPIKQGGILGMKFFANNKGIINYETNTLRFGDYSIPFHMQYLAEEDEINTFEARTQDNVRRETAYNDEQYRTQDNVRRETAYNDEQYRIQDNVRREIAYNDEQCRTQDNVRREIAYDDEQNRTQDNVRREIAYKDEQYRTQDNVRREIAHDNEQYRTQDNVRREIAYDDEQNRTQDNVRRETTYELGEQIATYKEHTLTRDEEYRVSAELNDGRAEPSQQIDERKENSRPSAGASRRGIELLCEQIKECNAYLRASREVHKDKKGRDNERIPGDTEKINKSNNNELADETTDKKEKPSTKKAECIEKKERYDEETTCEDNSSQTDAAIHCIEGNIRDNDVKHDATPRAEEDATDEYNYGKPRLPSDEEWNKYYEIFGKSLNSYEADYDDINDVCEYTDSHDKIKAEQSECEFIGHLDEYGDEHLEDFYGKLNISYDNERLNQLLEILKINETSDRGIIEDDSRF</sequence>
<dbReference type="SUPFAM" id="SSF50630">
    <property type="entry name" value="Acid proteases"/>
    <property type="match status" value="1"/>
</dbReference>
<keyword evidence="3" id="KW-1185">Reference proteome</keyword>
<dbReference type="InterPro" id="IPR001969">
    <property type="entry name" value="Aspartic_peptidase_AS"/>
</dbReference>
<dbReference type="PROSITE" id="PS00141">
    <property type="entry name" value="ASP_PROTEASE"/>
    <property type="match status" value="1"/>
</dbReference>
<feature type="region of interest" description="Disordered" evidence="1">
    <location>
        <begin position="395"/>
        <end position="439"/>
    </location>
</feature>
<evidence type="ECO:0000313" key="2">
    <source>
        <dbReference type="EMBL" id="KAL3407397.1"/>
    </source>
</evidence>
<dbReference type="Proteomes" id="UP001627154">
    <property type="component" value="Unassembled WGS sequence"/>
</dbReference>